<feature type="compositionally biased region" description="Low complexity" evidence="1">
    <location>
        <begin position="3451"/>
        <end position="3465"/>
    </location>
</feature>
<feature type="region of interest" description="Disordered" evidence="1">
    <location>
        <begin position="3260"/>
        <end position="3292"/>
    </location>
</feature>
<feature type="compositionally biased region" description="Low complexity" evidence="1">
    <location>
        <begin position="3542"/>
        <end position="3558"/>
    </location>
</feature>
<evidence type="ECO:0000313" key="4">
    <source>
        <dbReference type="EMBL" id="KAG2438779.1"/>
    </source>
</evidence>
<dbReference type="PROSITE" id="PS50125">
    <property type="entry name" value="GUANYLATE_CYCLASE_2"/>
    <property type="match status" value="1"/>
</dbReference>
<feature type="region of interest" description="Disordered" evidence="1">
    <location>
        <begin position="2634"/>
        <end position="2672"/>
    </location>
</feature>
<reference evidence="4" key="1">
    <citation type="journal article" date="2020" name="bioRxiv">
        <title>Comparative genomics of Chlamydomonas.</title>
        <authorList>
            <person name="Craig R.J."/>
            <person name="Hasan A.R."/>
            <person name="Ness R.W."/>
            <person name="Keightley P.D."/>
        </authorList>
    </citation>
    <scope>NUCLEOTIDE SEQUENCE</scope>
    <source>
        <strain evidence="4">SAG 7.73</strain>
    </source>
</reference>
<dbReference type="Gene3D" id="3.30.70.1230">
    <property type="entry name" value="Nucleotide cyclase"/>
    <property type="match status" value="3"/>
</dbReference>
<dbReference type="InterPro" id="IPR001054">
    <property type="entry name" value="A/G_cyclase"/>
</dbReference>
<feature type="region of interest" description="Disordered" evidence="1">
    <location>
        <begin position="3822"/>
        <end position="3853"/>
    </location>
</feature>
<feature type="region of interest" description="Disordered" evidence="1">
    <location>
        <begin position="3036"/>
        <end position="3094"/>
    </location>
</feature>
<feature type="signal peptide" evidence="2">
    <location>
        <begin position="1"/>
        <end position="20"/>
    </location>
</feature>
<feature type="region of interest" description="Disordered" evidence="1">
    <location>
        <begin position="1401"/>
        <end position="1429"/>
    </location>
</feature>
<comment type="caution">
    <text evidence="4">The sequence shown here is derived from an EMBL/GenBank/DDBJ whole genome shotgun (WGS) entry which is preliminary data.</text>
</comment>
<feature type="compositionally biased region" description="Gly residues" evidence="1">
    <location>
        <begin position="2029"/>
        <end position="2065"/>
    </location>
</feature>
<sequence length="4012" mass="391990">MTGGILLWLLLALLGHCVCSLHEDDWLTQEAYGDYGRYCLLSAAKELQQSCTNRTLLAVLNECGNATRDEPVHVLLGPLPRVAELLEQLLPLPGPGQPEAEWFSMERNQWDAHQTQLARGRNATFDLLALDPALLPDMVASGALLDLGPFIATDTWGNKWPRLMAAVRWSLSRNTISTTSAAAVLAAAAGGGGGGGSNGGGDSVYGMPLGTSVIALHYRRDVLAAHGLGVPVTWEQLAGAAGAAHGRPGGPGGVPDADFYGLCTLPFATCHADAFELLAVYASLAQTRGLAQGAFFDPASFQPLVQSPAMAAALRLLRRLYAFGPPRGLANTTEYAGSCGSLKGTAERLYAAGRCAFFIGPHPVHKDHLLHAPSDAVRAFGRLAHLPGSTQVWDRDSGSLQPCTPALCPYAVATPAQPADVAAAAAAAAVAQRRQRRRALLAAGTAAAAPANASSRLVPAAAASAPAPASGSAASASAAAAQPALAVGDVLFANVAPLMGLSPLSVGADALTTHNMQAHSLGWLARLTDPEVLWAFMLDPDVPLGPVAYEHVDPANVRRWAAAGYPAAAITDYLALTSQALAHPNQLGFPGALQRFSSYRATLHAAAYNMSMYGGGAAAAYGNGSASGAGAPAGAAGRSEADIMAAMAATLAAQFGPGVPGYGTLRLQYLVSIGRWDLLNAPAPAAPPPPEDERFRVGRITVPSSVKYKPAGPAVAAAVTCVGVAALAALAALGYRQLLVKRGWGRRADPGLGPATSLVVTDIEASTVLWEELDALVMDMALNLHHDTLRQAIAQHGGYESVTEGDSFTVAFHDPDSAVRFCLQIQADLMAQPWPAEVLQHDACRAVHVITAKQLRHVMAKATAKAEAAAAQAQEAATAKADAAAAASQSGGSAFSLAPHGGGVGSGAISGVLRTFSRTARRLEMLSGLSANMRRPLSFIMRSGSHQHPHVGGALPAAALSPAPSQSGLLTSASLSLRGGSPMAAVLAGAVSPAPSSAGGARLLAATNYPGGGAGSDHLLGGGVGAAPAGAHLNALASSSVRGLARVGSGAEYELPEGPAARQPWLPLYRAGGPLGTTPSGRMLLGSSPASASAGAPAGARPDSSGSAASGVMGGGHLGLAGWGPGAVIVSEFGVACVDDAESARVTPMGTALHGTTLDGAVGSAGGGGGGGGPGGGAMPHRAQSLTQALARSPGGGFAAVLGQMPQPSAAAVGPPAHASHGHPNAHATAAPNALRASSKAIMTSVLPEESPPQSATLVLMRRTRSSTAVAAMGAAGAGALAAASASHHSDGGGGTGAGTTSAGSYARPSGVGAGTGSAAGDLLLAQLTAVAQQQQQQQQPQGGAGRRPASAALGAPGPHRRLLDSMAPLAGPAAAAAGAPPSRLQQARSFHFGALRLDSPAQAQAQAPAQAQPQPQRPASDRHCDRPDAAYAGGALAAAPGADGADAPTSGGRITAAVPLSPGAAAAALDTTSLTAAAGPAGDSPTASTGGGGGRPATWAERLLSGGFMRRLHRSFHKTASGGRTLPVTASAAAAAAVGTAGVLALSTGGGLAEGGGIVEGGGGGGGAVQSPTASPWDGDALGLAGGVDHLGGGGGGGDDNSSDSRSQSSTTGTSTLSYGTSLQSALMLAHSRRGAAGGGGGGRKRRGSAALGGPGAAKKLFASPTTYGAELKAKWVELPPGLGGENSRGAVLVYRGFRVRCGIHSGVEEEAELNRAHPSGRTRYSGPILLYAKAVSDAAHGGMVFASRHAVRLCDKNLLAGGDVVLWRLGDYILGAPKLPATLYQLHSTALVLRAALQRPLTRTFMPLGMGLLDAPLVMVGVGLVRISSLWLLQGADPRVSLEAACVFQALCYQYARHHRGYLAQLGGGRALAVFPNAYLAALWAAAVHTRMLRHAWSRRLLATPTCEPLWLPPAAAATGMGGAAGAAGAGGGAGGGGSGGGSISGGGGAEAAVLVERGPRVKGVVHWGSAAAILNSLTGVLAYEGPVVDQLMRLLTALRPNAVVATQEAAASLRRYLPPGYAGPGGSGGSNNAPGGGSGAAGGGGSGAAGGGGSGTTGGGSAGITPPGTAGQHQWPGGGGGGGGGRRTTGTSGGMGEVLGDGVAGGGSGWPPYGERGSGTGLEGGGHGSGGAVRDSVASLRAHLQAGSALPYLHHHPAPALTPSGRFLPAPQHAAPAHGPPSQSQPLGPAMQGGLAAAAAAAAVAAAGRARQLRARSSVDLLPGPGHEPMANQQQRQQAQAQAQLRSQPHAALRPASATAPSMRAPALLTPASGPVGGGAAAAAGLAAGPQGQRLAAGQSPSAASPAARTLRMTSAAGPTPALYPLPDNDDGNGNGDGGGDGDGSGEYAVVNASQNLSSPFTQAAAMARQPYSSSSSSTHRRTEAAMVPTGTVPRARRSANAAAGGGGEAAGSGAAAAAGDSQGGAGGGAAARATRPPSDRTSLLLLLGNDDDQRGSAGGGAGAGAAISPALAGPSGASDPAGAAPGLLSSVLGAEFPFNMSSAAGAHAAGADALRPSYAAAANGGSALFATPLLSQTSAGAAGGGVGGCGGGAIRLLGWMDSTAPPSKAAGQEHVQQEQLQEQDRGDAGLLQAGGGAGGGSRNAGEPGAGASGVQAVAVDVDTVAAVEAAQTRGPQDGSGSSQYDAVRPDGGPSEQATATEAAAAAAAREASAELGSWQQQLARLQQQQQRQHAQAHMAAQQHHHHQQQQQQGGAARHTRGDGVSRSAASFTYGQRYGSGAGRPRLQDLLAVSVAAGAGAGAAAGGADGAAGAACPTMAEGATAAAAGSNHAPIAAVAAAAVMQQQLQQSAQSAAGRQESPAVAEARAAGYTVTDGGSSDDDDSPAATNTTAAAAAAAVAEAPRQTSTPRSAAVSPGSGAARPPRTPQSRPSAQTQPPQYQLPPASSPGRAAAGAAAGGAGATDQVSGLVRGPSRLTRSFTCTTYRRSPLAVASGAADQQQQQQPLEPEISSGAGGGGSSASSRPSSDKGQHHLQLSASSRRGSGLWQVSYAAAAAADSAAGSAAAAVADAEDAAGPLPPGRQPGAPAQPHWAARLGLPSGLSSGAVSGGNSTGGAAVGTGNSTGGHDSRELLRGSTVMSLATSISFTSGAQRRGSGGAAGLLAADASGLPSPLSPRGPPRDSGAAPGGGITGSGEDASGAEAAGRLHSGGGGGGVASLGVVLGGGGGRTSAAVAATASPPIPVPRRHGPVTLQPHGLAAPVAAAAPVPWQSASSSSPLGIESLAASTAGGGVSGGGGGKGGGITVPSAGASAQLQLPGPFPSEHSGGGAGALTAAAAAHAIGASSYTSGSLPVSRLLLEEPQQQSPNSALGLGDSRAGGGGGTPAAPSHTGSLLTRLRLGLGLGGALSRPRSRGLDAQAAAAALAAGSDAASSGGAGGAAEQQLSSMDLRASAIGSGSAAAVAAAAAAALGHGLGSMQSPPPPPLSTASASSACTAPSLRGGRGGGLMPGTGEKLPTLPEAGGPSQPHMLQEFVHLQLRLVPMHLNGGGTGGPAGSGLGGGGGGGTGTGSNKSSRKAAGSGTGSVASSTALTAKGMTDSVSAQPEPLAAASAPTTAEQVPVAPLSQSGLVERAPSSLARRPSMRQLMQSQQLQVLHQQLQQQQQQQQGSAAAAALAAAAHARSRQGVPQHGSGRSSQCSAVYRVELVGAAQPHQPRPQTPGRRYSTQRGLSAGRFTPAGLTSPQAQSLYGSQAQPPPPPPPPPPPAAATHSADIPGAAGISGTPFAAGGPAAAAAAFGSTPPQQPPQQPQLQQQPGSSMLLPLPSTAGNTAGAAVSSTLVGQSSGIDLGVGGDLSTTNTLTSGPGGGATGASSLRVIASPLPPPSPRAPALPDPVAAALGPIANAHPDIGPPAGAPPPPGAPPPGALPAAPTTAEYLAATVTPTMTLTSPLPQPASLRIAQLPPPQPAALSPMPPGAAGVDEDDGMVFEYLSGFAELSDPDLAALWMTRVDRCLLQDRRPAHILELRAKLETLEAHAQVFDRDAFLF</sequence>
<feature type="region of interest" description="Disordered" evidence="1">
    <location>
        <begin position="1332"/>
        <end position="1365"/>
    </location>
</feature>
<feature type="compositionally biased region" description="Low complexity" evidence="1">
    <location>
        <begin position="1401"/>
        <end position="1419"/>
    </location>
</feature>
<feature type="region of interest" description="Disordered" evidence="1">
    <location>
        <begin position="3113"/>
        <end position="3175"/>
    </location>
</feature>
<feature type="region of interest" description="Disordered" evidence="1">
    <location>
        <begin position="2222"/>
        <end position="2264"/>
    </location>
</feature>
<dbReference type="PANTHER" id="PTHR43081:SF1">
    <property type="entry name" value="ADENYLATE CYCLASE, TERMINAL-DIFFERENTIATION SPECIFIC"/>
    <property type="match status" value="1"/>
</dbReference>
<feature type="domain" description="Guanylate cyclase" evidence="3">
    <location>
        <begin position="757"/>
        <end position="815"/>
    </location>
</feature>
<feature type="compositionally biased region" description="Gly residues" evidence="1">
    <location>
        <begin position="2596"/>
        <end position="2615"/>
    </location>
</feature>
<feature type="compositionally biased region" description="Gly residues" evidence="1">
    <location>
        <begin position="2336"/>
        <end position="2348"/>
    </location>
</feature>
<feature type="compositionally biased region" description="Low complexity" evidence="1">
    <location>
        <begin position="2172"/>
        <end position="2194"/>
    </location>
</feature>
<dbReference type="GO" id="GO:0009190">
    <property type="term" value="P:cyclic nucleotide biosynthetic process"/>
    <property type="evidence" value="ECO:0007669"/>
    <property type="project" value="InterPro"/>
</dbReference>
<dbReference type="Gene3D" id="3.40.190.10">
    <property type="entry name" value="Periplasmic binding protein-like II"/>
    <property type="match status" value="1"/>
</dbReference>
<feature type="compositionally biased region" description="Low complexity" evidence="1">
    <location>
        <begin position="2658"/>
        <end position="2672"/>
    </location>
</feature>
<feature type="region of interest" description="Disordered" evidence="1">
    <location>
        <begin position="2686"/>
        <end position="2729"/>
    </location>
</feature>
<protein>
    <recommendedName>
        <fullName evidence="3">Guanylate cyclase domain-containing protein</fullName>
    </recommendedName>
</protein>
<feature type="compositionally biased region" description="Gly residues" evidence="1">
    <location>
        <begin position="1585"/>
        <end position="1600"/>
    </location>
</feature>
<name>A0A835W6B6_CHLIN</name>
<proteinExistence type="predicted"/>
<dbReference type="InterPro" id="IPR029787">
    <property type="entry name" value="Nucleotide_cyclase"/>
</dbReference>
<feature type="compositionally biased region" description="Gly residues" evidence="1">
    <location>
        <begin position="3071"/>
        <end position="3088"/>
    </location>
</feature>
<feature type="region of interest" description="Disordered" evidence="1">
    <location>
        <begin position="1477"/>
        <end position="1500"/>
    </location>
</feature>
<dbReference type="SUPFAM" id="SSF53850">
    <property type="entry name" value="Periplasmic binding protein-like II"/>
    <property type="match status" value="1"/>
</dbReference>
<accession>A0A835W6B6</accession>
<feature type="region of interest" description="Disordered" evidence="1">
    <location>
        <begin position="2029"/>
        <end position="2136"/>
    </location>
</feature>
<feature type="compositionally biased region" description="Low complexity" evidence="1">
    <location>
        <begin position="2686"/>
        <end position="2705"/>
    </location>
</feature>
<feature type="compositionally biased region" description="Low complexity" evidence="1">
    <location>
        <begin position="1086"/>
        <end position="1110"/>
    </location>
</feature>
<keyword evidence="2" id="KW-0732">Signal</keyword>
<dbReference type="InterPro" id="IPR050697">
    <property type="entry name" value="Adenylyl/Guanylyl_Cyclase_3/4"/>
</dbReference>
<evidence type="ECO:0000256" key="2">
    <source>
        <dbReference type="SAM" id="SignalP"/>
    </source>
</evidence>
<dbReference type="OrthoDB" id="550518at2759"/>
<feature type="compositionally biased region" description="Polar residues" evidence="1">
    <location>
        <begin position="2891"/>
        <end position="2903"/>
    </location>
</feature>
<feature type="compositionally biased region" description="Low complexity" evidence="1">
    <location>
        <begin position="1332"/>
        <end position="1342"/>
    </location>
</feature>
<dbReference type="GO" id="GO:0035556">
    <property type="term" value="P:intracellular signal transduction"/>
    <property type="evidence" value="ECO:0007669"/>
    <property type="project" value="InterPro"/>
</dbReference>
<feature type="compositionally biased region" description="Pro residues" evidence="1">
    <location>
        <begin position="3874"/>
        <end position="3891"/>
    </location>
</feature>
<feature type="region of interest" description="Disordered" evidence="1">
    <location>
        <begin position="1564"/>
        <end position="1619"/>
    </location>
</feature>
<feature type="compositionally biased region" description="Gly residues" evidence="1">
    <location>
        <begin position="3511"/>
        <end position="3533"/>
    </location>
</feature>
<evidence type="ECO:0000313" key="5">
    <source>
        <dbReference type="Proteomes" id="UP000650467"/>
    </source>
</evidence>
<evidence type="ECO:0000256" key="1">
    <source>
        <dbReference type="SAM" id="MobiDB-lite"/>
    </source>
</evidence>
<feature type="region of interest" description="Disordered" evidence="1">
    <location>
        <begin position="1084"/>
        <end position="1110"/>
    </location>
</feature>
<feature type="region of interest" description="Disordered" evidence="1">
    <location>
        <begin position="2836"/>
        <end position="2934"/>
    </location>
</feature>
<feature type="compositionally biased region" description="Basic and acidic residues" evidence="1">
    <location>
        <begin position="1420"/>
        <end position="1429"/>
    </location>
</feature>
<feature type="region of interest" description="Disordered" evidence="1">
    <location>
        <begin position="2366"/>
        <end position="2441"/>
    </location>
</feature>
<feature type="region of interest" description="Disordered" evidence="1">
    <location>
        <begin position="3673"/>
        <end position="3796"/>
    </location>
</feature>
<feature type="region of interest" description="Disordered" evidence="1">
    <location>
        <begin position="3440"/>
        <end position="3492"/>
    </location>
</feature>
<feature type="region of interest" description="Disordered" evidence="1">
    <location>
        <begin position="3510"/>
        <end position="3592"/>
    </location>
</feature>
<feature type="compositionally biased region" description="Low complexity" evidence="1">
    <location>
        <begin position="2234"/>
        <end position="2247"/>
    </location>
</feature>
<feature type="region of interest" description="Disordered" evidence="1">
    <location>
        <begin position="1634"/>
        <end position="1657"/>
    </location>
</feature>
<dbReference type="PANTHER" id="PTHR43081">
    <property type="entry name" value="ADENYLATE CYCLASE, TERMINAL-DIFFERENTIATION SPECIFIC-RELATED"/>
    <property type="match status" value="1"/>
</dbReference>
<feature type="region of interest" description="Disordered" evidence="1">
    <location>
        <begin position="2567"/>
        <end position="2617"/>
    </location>
</feature>
<dbReference type="Proteomes" id="UP000650467">
    <property type="component" value="Unassembled WGS sequence"/>
</dbReference>
<feature type="compositionally biased region" description="Low complexity" evidence="1">
    <location>
        <begin position="1605"/>
        <end position="1619"/>
    </location>
</feature>
<keyword evidence="5" id="KW-1185">Reference proteome</keyword>
<feature type="compositionally biased region" description="Gly residues" evidence="1">
    <location>
        <begin position="2079"/>
        <end position="2112"/>
    </location>
</feature>
<feature type="compositionally biased region" description="Low complexity" evidence="1">
    <location>
        <begin position="2295"/>
        <end position="2311"/>
    </location>
</feature>
<dbReference type="SUPFAM" id="SSF55073">
    <property type="entry name" value="Nucleotide cyclase"/>
    <property type="match status" value="2"/>
</dbReference>
<feature type="compositionally biased region" description="Gly residues" evidence="1">
    <location>
        <begin position="2119"/>
        <end position="2134"/>
    </location>
</feature>
<feature type="compositionally biased region" description="Polar residues" evidence="1">
    <location>
        <begin position="3704"/>
        <end position="3718"/>
    </location>
</feature>
<feature type="region of interest" description="Disordered" evidence="1">
    <location>
        <begin position="3327"/>
        <end position="3355"/>
    </location>
</feature>
<feature type="region of interest" description="Disordered" evidence="1">
    <location>
        <begin position="1208"/>
        <end position="1231"/>
    </location>
</feature>
<feature type="compositionally biased region" description="Low complexity" evidence="1">
    <location>
        <begin position="2850"/>
        <end position="2866"/>
    </location>
</feature>
<feature type="compositionally biased region" description="Low complexity" evidence="1">
    <location>
        <begin position="3158"/>
        <end position="3171"/>
    </location>
</feature>
<feature type="region of interest" description="Disordered" evidence="1">
    <location>
        <begin position="2957"/>
        <end position="3005"/>
    </location>
</feature>
<feature type="compositionally biased region" description="Pro residues" evidence="1">
    <location>
        <begin position="3719"/>
        <end position="3731"/>
    </location>
</feature>
<feature type="region of interest" description="Disordered" evidence="1">
    <location>
        <begin position="2158"/>
        <end position="2194"/>
    </location>
</feature>
<feature type="compositionally biased region" description="Low complexity" evidence="1">
    <location>
        <begin position="3774"/>
        <end position="3790"/>
    </location>
</feature>
<feature type="compositionally biased region" description="Low complexity" evidence="1">
    <location>
        <begin position="3125"/>
        <end position="3136"/>
    </location>
</feature>
<feature type="region of interest" description="Disordered" evidence="1">
    <location>
        <begin position="2295"/>
        <end position="2351"/>
    </location>
</feature>
<feature type="compositionally biased region" description="Low complexity" evidence="1">
    <location>
        <begin position="2415"/>
        <end position="2424"/>
    </location>
</feature>
<feature type="chain" id="PRO_5032936021" description="Guanylate cyclase domain-containing protein" evidence="2">
    <location>
        <begin position="21"/>
        <end position="4012"/>
    </location>
</feature>
<gene>
    <name evidence="4" type="ORF">HXX76_005321</name>
</gene>
<evidence type="ECO:0000259" key="3">
    <source>
        <dbReference type="PROSITE" id="PS50125"/>
    </source>
</evidence>
<organism evidence="4 5">
    <name type="scientific">Chlamydomonas incerta</name>
    <dbReference type="NCBI Taxonomy" id="51695"/>
    <lineage>
        <taxon>Eukaryota</taxon>
        <taxon>Viridiplantae</taxon>
        <taxon>Chlorophyta</taxon>
        <taxon>core chlorophytes</taxon>
        <taxon>Chlorophyceae</taxon>
        <taxon>CS clade</taxon>
        <taxon>Chlamydomonadales</taxon>
        <taxon>Chlamydomonadaceae</taxon>
        <taxon>Chlamydomonas</taxon>
    </lineage>
</organism>
<dbReference type="EMBL" id="JAEHOC010000009">
    <property type="protein sequence ID" value="KAG2438779.1"/>
    <property type="molecule type" value="Genomic_DNA"/>
</dbReference>
<feature type="region of interest" description="Disordered" evidence="1">
    <location>
        <begin position="3870"/>
        <end position="3895"/>
    </location>
</feature>
<feature type="compositionally biased region" description="Low complexity" evidence="1">
    <location>
        <begin position="3746"/>
        <end position="3766"/>
    </location>
</feature>